<keyword evidence="3" id="KW-1185">Reference proteome</keyword>
<feature type="compositionally biased region" description="Low complexity" evidence="1">
    <location>
        <begin position="208"/>
        <end position="218"/>
    </location>
</feature>
<feature type="region of interest" description="Disordered" evidence="1">
    <location>
        <begin position="160"/>
        <end position="226"/>
    </location>
</feature>
<feature type="compositionally biased region" description="Basic residues" evidence="1">
    <location>
        <begin position="168"/>
        <end position="191"/>
    </location>
</feature>
<evidence type="ECO:0000256" key="1">
    <source>
        <dbReference type="SAM" id="MobiDB-lite"/>
    </source>
</evidence>
<evidence type="ECO:0000313" key="3">
    <source>
        <dbReference type="Proteomes" id="UP001189429"/>
    </source>
</evidence>
<feature type="non-terminal residue" evidence="2">
    <location>
        <position position="290"/>
    </location>
</feature>
<dbReference type="EMBL" id="CAUYUJ010001259">
    <property type="protein sequence ID" value="CAK0795078.1"/>
    <property type="molecule type" value="Genomic_DNA"/>
</dbReference>
<comment type="caution">
    <text evidence="2">The sequence shown here is derived from an EMBL/GenBank/DDBJ whole genome shotgun (WGS) entry which is preliminary data.</text>
</comment>
<evidence type="ECO:0000313" key="2">
    <source>
        <dbReference type="EMBL" id="CAK0795078.1"/>
    </source>
</evidence>
<dbReference type="Proteomes" id="UP001189429">
    <property type="component" value="Unassembled WGS sequence"/>
</dbReference>
<sequence length="290" mass="31311">MTQHIYNFRKMEFTSKHDDVNKLIGMIKLPDGAKGDVVGVFDGVGGDGDAGAGPTDMEALTAHQVGELFDLDIGGDEVMDADMLCISSEDEVEETGFVCRCPACTRVGQAACPTTPSSISGTPFDIPNPKRGGQKSDTLKMKPCHRLRAKTTVAEMDVNAKGTPMKGKSARAKKRARKMKKFAGALRRRKMAGNVEDDKEIDPKKKAGNGSKASSGSSADDKKEDQDMLKLPVTLAVRAASESRPGEAYIMQNSKTRRYVTGLSGSKNPNYLDIMNELMANINEGKICTR</sequence>
<protein>
    <submittedName>
        <fullName evidence="2">Uncharacterized protein</fullName>
    </submittedName>
</protein>
<accession>A0ABN9PRS9</accession>
<organism evidence="2 3">
    <name type="scientific">Prorocentrum cordatum</name>
    <dbReference type="NCBI Taxonomy" id="2364126"/>
    <lineage>
        <taxon>Eukaryota</taxon>
        <taxon>Sar</taxon>
        <taxon>Alveolata</taxon>
        <taxon>Dinophyceae</taxon>
        <taxon>Prorocentrales</taxon>
        <taxon>Prorocentraceae</taxon>
        <taxon>Prorocentrum</taxon>
    </lineage>
</organism>
<reference evidence="2" key="1">
    <citation type="submission" date="2023-10" db="EMBL/GenBank/DDBJ databases">
        <authorList>
            <person name="Chen Y."/>
            <person name="Shah S."/>
            <person name="Dougan E. K."/>
            <person name="Thang M."/>
            <person name="Chan C."/>
        </authorList>
    </citation>
    <scope>NUCLEOTIDE SEQUENCE [LARGE SCALE GENOMIC DNA]</scope>
</reference>
<feature type="region of interest" description="Disordered" evidence="1">
    <location>
        <begin position="114"/>
        <end position="138"/>
    </location>
</feature>
<proteinExistence type="predicted"/>
<name>A0ABN9PRS9_9DINO</name>
<gene>
    <name evidence="2" type="ORF">PCOR1329_LOCUS4852</name>
</gene>